<feature type="coiled-coil region" evidence="1">
    <location>
        <begin position="439"/>
        <end position="471"/>
    </location>
</feature>
<protein>
    <recommendedName>
        <fullName evidence="2">GmrSD restriction endonucleases N-terminal domain-containing protein</fullName>
    </recommendedName>
</protein>
<dbReference type="RefSeq" id="WP_076551542.1">
    <property type="nucleotide sequence ID" value="NZ_FTOL01000002.1"/>
</dbReference>
<dbReference type="InterPro" id="IPR004919">
    <property type="entry name" value="GmrSD_N"/>
</dbReference>
<reference evidence="4" key="1">
    <citation type="submission" date="2017-01" db="EMBL/GenBank/DDBJ databases">
        <authorList>
            <person name="Varghese N."/>
            <person name="Submissions S."/>
        </authorList>
    </citation>
    <scope>NUCLEOTIDE SEQUENCE [LARGE SCALE GENOMIC DNA]</scope>
    <source>
        <strain evidence="4">DSM 18017</strain>
    </source>
</reference>
<dbReference type="InterPro" id="IPR036086">
    <property type="entry name" value="ParB/Sulfiredoxin_sf"/>
</dbReference>
<organism evidence="3 4">
    <name type="scientific">Chryseobacterium ureilyticum</name>
    <dbReference type="NCBI Taxonomy" id="373668"/>
    <lineage>
        <taxon>Bacteria</taxon>
        <taxon>Pseudomonadati</taxon>
        <taxon>Bacteroidota</taxon>
        <taxon>Flavobacteriia</taxon>
        <taxon>Flavobacteriales</taxon>
        <taxon>Weeksellaceae</taxon>
        <taxon>Chryseobacterium group</taxon>
        <taxon>Chryseobacterium</taxon>
    </lineage>
</organism>
<dbReference type="AlphaFoldDB" id="A0A1N7MC72"/>
<feature type="domain" description="GmrSD restriction endonucleases N-terminal" evidence="2">
    <location>
        <begin position="12"/>
        <end position="200"/>
    </location>
</feature>
<dbReference type="STRING" id="373668.SAMN05421786_102449"/>
<dbReference type="CDD" id="cd16387">
    <property type="entry name" value="ParB_N_Srx"/>
    <property type="match status" value="1"/>
</dbReference>
<gene>
    <name evidence="3" type="ORF">SAMN05421786_102449</name>
</gene>
<proteinExistence type="predicted"/>
<evidence type="ECO:0000259" key="2">
    <source>
        <dbReference type="Pfam" id="PF03235"/>
    </source>
</evidence>
<keyword evidence="4" id="KW-1185">Reference proteome</keyword>
<evidence type="ECO:0000256" key="1">
    <source>
        <dbReference type="SAM" id="Coils"/>
    </source>
</evidence>
<dbReference type="Proteomes" id="UP000186744">
    <property type="component" value="Unassembled WGS sequence"/>
</dbReference>
<dbReference type="OrthoDB" id="9798761at2"/>
<dbReference type="SUPFAM" id="SSF110849">
    <property type="entry name" value="ParB/Sulfiredoxin"/>
    <property type="match status" value="1"/>
</dbReference>
<name>A0A1N7MC72_9FLAO</name>
<accession>A0A1N7MC72</accession>
<sequence>MIEPKKIKEINFSDNIYFIPSYQRGYRWDKKQVEELLDDIYEVYVTKQESYCLQPIVVSKIEENKYEIIDGQQRLTTIYILLTRFKRFIDEKFQLDFEVRQNCVDFFKKLDTGIFDYSNPDFSHISNAYKVIDSWLNIKKETKIDSNIEMNIFQTLLEKVEVIWYDVEESNREELVKVFTRLNSGKIGLTNAELIKALFLSKANFENQSKDIYTHQLDISNKWNQIENALQNDDFWNFITKSENKLATRIDYIFQLIVRNKNIAIKEEFDVFRYYYPLYVKSRESKEYDFIESNWNEIDLYFTILQDWYSNHEYYHLVGLLIWDGADLLILIKEYQESNKTLFVKYLFKEIEERFCYIKIEDLDYKNSYNQVEKTLVFFNVMEVYRSKTNRFPFKQLKVKEIKWSLEHIHPQNALDVKQSEYSQWLEDHKKVLKTIDSDDELTDRIENLIVELKDTNAKNLKLQFEDLSREVLENLDYKENNMESISKKSKIPFEKLIGEHHISNMALLDTKKNSSLGNSAFGVKRKSIIDFELNGLYIPNATKNSFLKYYSDYPKHLNYWTLEDRDEYLFKIQEQMNFVKTKI</sequence>
<evidence type="ECO:0000313" key="4">
    <source>
        <dbReference type="Proteomes" id="UP000186744"/>
    </source>
</evidence>
<dbReference type="Pfam" id="PF03235">
    <property type="entry name" value="GmrSD_N"/>
    <property type="match status" value="1"/>
</dbReference>
<dbReference type="PANTHER" id="PTHR35149">
    <property type="entry name" value="SLL5132 PROTEIN"/>
    <property type="match status" value="1"/>
</dbReference>
<keyword evidence="1" id="KW-0175">Coiled coil</keyword>
<dbReference type="PANTHER" id="PTHR35149:SF1">
    <property type="entry name" value="DUF5655 DOMAIN-CONTAINING PROTEIN"/>
    <property type="match status" value="1"/>
</dbReference>
<dbReference type="EMBL" id="FTOL01000002">
    <property type="protein sequence ID" value="SIS83581.1"/>
    <property type="molecule type" value="Genomic_DNA"/>
</dbReference>
<dbReference type="Gene3D" id="3.90.1530.10">
    <property type="entry name" value="Conserved hypothetical protein from pyrococcus furiosus pfu- 392566-001, ParB domain"/>
    <property type="match status" value="1"/>
</dbReference>
<evidence type="ECO:0000313" key="3">
    <source>
        <dbReference type="EMBL" id="SIS83581.1"/>
    </source>
</evidence>